<comment type="caution">
    <text evidence="2">The sequence shown here is derived from an EMBL/GenBank/DDBJ whole genome shotgun (WGS) entry which is preliminary data.</text>
</comment>
<dbReference type="GO" id="GO:0000184">
    <property type="term" value="P:nuclear-transcribed mRNA catabolic process, nonsense-mediated decay"/>
    <property type="evidence" value="ECO:0007669"/>
    <property type="project" value="TreeGrafter"/>
</dbReference>
<dbReference type="EMBL" id="JAPVEA010000006">
    <property type="protein sequence ID" value="KAJ5449407.1"/>
    <property type="molecule type" value="Genomic_DNA"/>
</dbReference>
<proteinExistence type="predicted"/>
<dbReference type="GO" id="GO:0070034">
    <property type="term" value="F:telomerase RNA binding"/>
    <property type="evidence" value="ECO:0007669"/>
    <property type="project" value="TreeGrafter"/>
</dbReference>
<dbReference type="PANTHER" id="PTHR15696">
    <property type="entry name" value="SMG-7 SUPPRESSOR WITH MORPHOLOGICAL EFFECT ON GENITALIA PROTEIN 7"/>
    <property type="match status" value="1"/>
</dbReference>
<dbReference type="Gene3D" id="1.25.40.10">
    <property type="entry name" value="Tetratricopeptide repeat domain"/>
    <property type="match status" value="1"/>
</dbReference>
<dbReference type="InterPro" id="IPR045153">
    <property type="entry name" value="Est1/Ebs1-like"/>
</dbReference>
<evidence type="ECO:0000259" key="1">
    <source>
        <dbReference type="Pfam" id="PF10373"/>
    </source>
</evidence>
<dbReference type="AlphaFoldDB" id="A0AAD6C4D9"/>
<evidence type="ECO:0000313" key="2">
    <source>
        <dbReference type="EMBL" id="KAJ5449407.1"/>
    </source>
</evidence>
<dbReference type="InterPro" id="IPR011990">
    <property type="entry name" value="TPR-like_helical_dom_sf"/>
</dbReference>
<sequence>MPARLWRYGIHSLLQLLRQKLPISWDYMLDFILNAYTMLTILLENVIAFRETWLECLGDLARYRMAVEESGDRTLWADISRYWYNKLAEFSPEVGRVHFHLGILARPDELLQLFYYTKALVSICPFPNTRESMEILFRANEGQVLTQRTMASAFIATHGALFNKRPADQFTTLANNFLVLLRGEARSLGRQEVYIMLCNFAAMFQYGDKSALFVMEFIKRKSAADADELALNSTADLDLELKIKKPSDPSLDLSPIASHGSSLTFHTLSVLLDHLGDPSIYPSVHVSLAFIWTLALRPPAMQKVDKFIHWANIVRFLNNLIDSDIPFHKIEDDAFPSDDGTTRQLPEDFLIRG</sequence>
<dbReference type="SUPFAM" id="SSF48452">
    <property type="entry name" value="TPR-like"/>
    <property type="match status" value="1"/>
</dbReference>
<reference evidence="2" key="1">
    <citation type="submission" date="2022-12" db="EMBL/GenBank/DDBJ databases">
        <authorList>
            <person name="Petersen C."/>
        </authorList>
    </citation>
    <scope>NUCLEOTIDE SEQUENCE</scope>
    <source>
        <strain evidence="2">IBT 16125</strain>
    </source>
</reference>
<reference evidence="2" key="2">
    <citation type="journal article" date="2023" name="IMA Fungus">
        <title>Comparative genomic study of the Penicillium genus elucidates a diverse pangenome and 15 lateral gene transfer events.</title>
        <authorList>
            <person name="Petersen C."/>
            <person name="Sorensen T."/>
            <person name="Nielsen M.R."/>
            <person name="Sondergaard T.E."/>
            <person name="Sorensen J.L."/>
            <person name="Fitzpatrick D.A."/>
            <person name="Frisvad J.C."/>
            <person name="Nielsen K.L."/>
        </authorList>
    </citation>
    <scope>NUCLEOTIDE SEQUENCE</scope>
    <source>
        <strain evidence="2">IBT 16125</strain>
    </source>
</reference>
<keyword evidence="3" id="KW-1185">Reference proteome</keyword>
<evidence type="ECO:0000313" key="3">
    <source>
        <dbReference type="Proteomes" id="UP001213681"/>
    </source>
</evidence>
<dbReference type="RefSeq" id="XP_056764942.1">
    <property type="nucleotide sequence ID" value="XM_056909238.1"/>
</dbReference>
<dbReference type="GO" id="GO:0005697">
    <property type="term" value="C:telomerase holoenzyme complex"/>
    <property type="evidence" value="ECO:0007669"/>
    <property type="project" value="TreeGrafter"/>
</dbReference>
<dbReference type="GeneID" id="81599481"/>
<dbReference type="GO" id="GO:0042162">
    <property type="term" value="F:telomeric DNA binding"/>
    <property type="evidence" value="ECO:0007669"/>
    <property type="project" value="TreeGrafter"/>
</dbReference>
<feature type="domain" description="DNA/RNA-binding" evidence="1">
    <location>
        <begin position="83"/>
        <end position="180"/>
    </location>
</feature>
<dbReference type="PANTHER" id="PTHR15696:SF0">
    <property type="entry name" value="TELOMERASE-BINDING PROTEIN EST1A"/>
    <property type="match status" value="1"/>
</dbReference>
<dbReference type="Proteomes" id="UP001213681">
    <property type="component" value="Unassembled WGS sequence"/>
</dbReference>
<organism evidence="2 3">
    <name type="scientific">Penicillium daleae</name>
    <dbReference type="NCBI Taxonomy" id="63821"/>
    <lineage>
        <taxon>Eukaryota</taxon>
        <taxon>Fungi</taxon>
        <taxon>Dikarya</taxon>
        <taxon>Ascomycota</taxon>
        <taxon>Pezizomycotina</taxon>
        <taxon>Eurotiomycetes</taxon>
        <taxon>Eurotiomycetidae</taxon>
        <taxon>Eurotiales</taxon>
        <taxon>Aspergillaceae</taxon>
        <taxon>Penicillium</taxon>
    </lineage>
</organism>
<accession>A0AAD6C4D9</accession>
<dbReference type="InterPro" id="IPR018834">
    <property type="entry name" value="DNA/RNA-bd_Est1-type"/>
</dbReference>
<gene>
    <name evidence="2" type="ORF">N7458_005856</name>
</gene>
<protein>
    <recommendedName>
        <fullName evidence="1">DNA/RNA-binding domain-containing protein</fullName>
    </recommendedName>
</protein>
<name>A0AAD6C4D9_9EURO</name>
<dbReference type="Pfam" id="PF10373">
    <property type="entry name" value="EST1_DNA_bind"/>
    <property type="match status" value="1"/>
</dbReference>